<dbReference type="SMART" id="SM00247">
    <property type="entry name" value="XTALbg"/>
    <property type="match status" value="1"/>
</dbReference>
<dbReference type="RefSeq" id="WP_128510980.1">
    <property type="nucleotide sequence ID" value="NZ_QUAC01000331.1"/>
</dbReference>
<proteinExistence type="inferred from homology"/>
<dbReference type="InterPro" id="IPR001064">
    <property type="entry name" value="Beta/gamma_crystallin"/>
</dbReference>
<keyword evidence="3" id="KW-0732">Signal</keyword>
<dbReference type="EMBL" id="QUAC01000331">
    <property type="protein sequence ID" value="REK86166.1"/>
    <property type="molecule type" value="Genomic_DNA"/>
</dbReference>
<reference evidence="5 6" key="1">
    <citation type="submission" date="2018-08" db="EMBL/GenBank/DDBJ databases">
        <title>Streptomyces NEAU-D10 sp. nov., a novel Actinomycete isolated from soil.</title>
        <authorList>
            <person name="Jin L."/>
        </authorList>
    </citation>
    <scope>NUCLEOTIDE SEQUENCE [LARGE SCALE GENOMIC DNA]</scope>
    <source>
        <strain evidence="5 6">NEAU-D10</strain>
    </source>
</reference>
<evidence type="ECO:0000259" key="4">
    <source>
        <dbReference type="SMART" id="SM00247"/>
    </source>
</evidence>
<name>A0A371PUL4_STRIH</name>
<evidence type="ECO:0000256" key="2">
    <source>
        <dbReference type="ARBA" id="ARBA00022737"/>
    </source>
</evidence>
<evidence type="ECO:0000313" key="5">
    <source>
        <dbReference type="EMBL" id="REK86166.1"/>
    </source>
</evidence>
<dbReference type="Gene3D" id="2.60.20.10">
    <property type="entry name" value="Crystallins"/>
    <property type="match status" value="1"/>
</dbReference>
<dbReference type="SUPFAM" id="SSF49695">
    <property type="entry name" value="gamma-Crystallin-like"/>
    <property type="match status" value="1"/>
</dbReference>
<sequence>MRIRHIAAAGAAAAALSLGAALPALADSHAGVAPKAAGPNVKVYVDANYQGASTSTRTSLPRLSPYGWNDKISSAKNLGNRTVTFYQHTYYRGAHFSLAPGDREAHFGHRGLPDSTSSIKFR</sequence>
<dbReference type="Pfam" id="PF03995">
    <property type="entry name" value="Inhibitor_I36"/>
    <property type="match status" value="1"/>
</dbReference>
<dbReference type="AlphaFoldDB" id="A0A371PUL4"/>
<feature type="chain" id="PRO_5016853364" description="Beta/gamma crystallin 'Greek key' domain-containing protein" evidence="3">
    <location>
        <begin position="27"/>
        <end position="122"/>
    </location>
</feature>
<comment type="caution">
    <text evidence="5">The sequence shown here is derived from an EMBL/GenBank/DDBJ whole genome shotgun (WGS) entry which is preliminary data.</text>
</comment>
<organism evidence="5 6">
    <name type="scientific">Streptomyces inhibens</name>
    <dbReference type="NCBI Taxonomy" id="2293571"/>
    <lineage>
        <taxon>Bacteria</taxon>
        <taxon>Bacillati</taxon>
        <taxon>Actinomycetota</taxon>
        <taxon>Actinomycetes</taxon>
        <taxon>Kitasatosporales</taxon>
        <taxon>Streptomycetaceae</taxon>
        <taxon>Streptomyces</taxon>
    </lineage>
</organism>
<dbReference type="Proteomes" id="UP000262477">
    <property type="component" value="Unassembled WGS sequence"/>
</dbReference>
<comment type="similarity">
    <text evidence="1">Belongs to the beta/gamma-crystallin family.</text>
</comment>
<evidence type="ECO:0000256" key="1">
    <source>
        <dbReference type="ARBA" id="ARBA00009646"/>
    </source>
</evidence>
<dbReference type="InterPro" id="IPR011024">
    <property type="entry name" value="G_crystallin-like"/>
</dbReference>
<dbReference type="OrthoDB" id="4260523at2"/>
<evidence type="ECO:0000313" key="6">
    <source>
        <dbReference type="Proteomes" id="UP000262477"/>
    </source>
</evidence>
<gene>
    <name evidence="5" type="ORF">DY245_34045</name>
</gene>
<evidence type="ECO:0000256" key="3">
    <source>
        <dbReference type="SAM" id="SignalP"/>
    </source>
</evidence>
<protein>
    <recommendedName>
        <fullName evidence="4">Beta/gamma crystallin 'Greek key' domain-containing protein</fullName>
    </recommendedName>
</protein>
<feature type="signal peptide" evidence="3">
    <location>
        <begin position="1"/>
        <end position="26"/>
    </location>
</feature>
<keyword evidence="2" id="KW-0677">Repeat</keyword>
<keyword evidence="6" id="KW-1185">Reference proteome</keyword>
<feature type="domain" description="Beta/gamma crystallin 'Greek key'" evidence="4">
    <location>
        <begin position="40"/>
        <end position="122"/>
    </location>
</feature>
<accession>A0A371PUL4</accession>